<organism evidence="1 2">
    <name type="scientific">Aspergillus sclerotiicarbonarius (strain CBS 121057 / IBT 28362)</name>
    <dbReference type="NCBI Taxonomy" id="1448318"/>
    <lineage>
        <taxon>Eukaryota</taxon>
        <taxon>Fungi</taxon>
        <taxon>Dikarya</taxon>
        <taxon>Ascomycota</taxon>
        <taxon>Pezizomycotina</taxon>
        <taxon>Eurotiomycetes</taxon>
        <taxon>Eurotiomycetidae</taxon>
        <taxon>Eurotiales</taxon>
        <taxon>Aspergillaceae</taxon>
        <taxon>Aspergillus</taxon>
        <taxon>Aspergillus subgen. Circumdati</taxon>
    </lineage>
</organism>
<gene>
    <name evidence="1" type="ORF">BO78DRAFT_396446</name>
</gene>
<dbReference type="AlphaFoldDB" id="A0A319FIS2"/>
<dbReference type="VEuPathDB" id="FungiDB:BO78DRAFT_396446"/>
<evidence type="ECO:0000313" key="2">
    <source>
        <dbReference type="Proteomes" id="UP000248423"/>
    </source>
</evidence>
<protein>
    <submittedName>
        <fullName evidence="1">Uncharacterized protein</fullName>
    </submittedName>
</protein>
<dbReference type="Proteomes" id="UP000248423">
    <property type="component" value="Unassembled WGS sequence"/>
</dbReference>
<name>A0A319FIS2_ASPSB</name>
<dbReference type="EMBL" id="KZ826342">
    <property type="protein sequence ID" value="PYI07373.1"/>
    <property type="molecule type" value="Genomic_DNA"/>
</dbReference>
<dbReference type="OrthoDB" id="4509852at2759"/>
<evidence type="ECO:0000313" key="1">
    <source>
        <dbReference type="EMBL" id="PYI07373.1"/>
    </source>
</evidence>
<reference evidence="1 2" key="1">
    <citation type="submission" date="2018-02" db="EMBL/GenBank/DDBJ databases">
        <title>The genomes of Aspergillus section Nigri reveals drivers in fungal speciation.</title>
        <authorList>
            <consortium name="DOE Joint Genome Institute"/>
            <person name="Vesth T.C."/>
            <person name="Nybo J."/>
            <person name="Theobald S."/>
            <person name="Brandl J."/>
            <person name="Frisvad J.C."/>
            <person name="Nielsen K.F."/>
            <person name="Lyhne E.K."/>
            <person name="Kogle M.E."/>
            <person name="Kuo A."/>
            <person name="Riley R."/>
            <person name="Clum A."/>
            <person name="Nolan M."/>
            <person name="Lipzen A."/>
            <person name="Salamov A."/>
            <person name="Henrissat B."/>
            <person name="Wiebenga A."/>
            <person name="De vries R.P."/>
            <person name="Grigoriev I.V."/>
            <person name="Mortensen U.H."/>
            <person name="Andersen M.R."/>
            <person name="Baker S.E."/>
        </authorList>
    </citation>
    <scope>NUCLEOTIDE SEQUENCE [LARGE SCALE GENOMIC DNA]</scope>
    <source>
        <strain evidence="1 2">CBS 121057</strain>
    </source>
</reference>
<keyword evidence="2" id="KW-1185">Reference proteome</keyword>
<sequence length="162" mass="18293">MARVIWSEEETAIALVLSMWGFRNDTIAALLTRKSALVRGILDGPHPGSPVAFPQYERTEGAVANKLQRIRETHKSLWLPDQARWNRAAVIDFISVSHFDMDLINSLLHWTDSDIHFFRQRAEVDGLRPVETTVELRQFLQSLGMLHLTDRMAAALGLTSSG</sequence>
<proteinExistence type="predicted"/>
<accession>A0A319FIS2</accession>